<dbReference type="STRING" id="1121881.SAMN02745225_02116"/>
<dbReference type="RefSeq" id="WP_072792264.1">
    <property type="nucleotide sequence ID" value="NZ_FQUL01000044.1"/>
</dbReference>
<dbReference type="EMBL" id="FQUL01000044">
    <property type="protein sequence ID" value="SHE96261.1"/>
    <property type="molecule type" value="Genomic_DNA"/>
</dbReference>
<dbReference type="Pfam" id="PF02146">
    <property type="entry name" value="SIR2"/>
    <property type="match status" value="1"/>
</dbReference>
<evidence type="ECO:0000313" key="7">
    <source>
        <dbReference type="Proteomes" id="UP000184295"/>
    </source>
</evidence>
<reference evidence="7" key="1">
    <citation type="submission" date="2016-11" db="EMBL/GenBank/DDBJ databases">
        <authorList>
            <person name="Varghese N."/>
            <person name="Submissions S."/>
        </authorList>
    </citation>
    <scope>NUCLEOTIDE SEQUENCE [LARGE SCALE GENOMIC DNA]</scope>
    <source>
        <strain evidence="7">DSM 19514</strain>
    </source>
</reference>
<feature type="binding site" evidence="4">
    <location>
        <position position="152"/>
    </location>
    <ligand>
        <name>Zn(2+)</name>
        <dbReference type="ChEBI" id="CHEBI:29105"/>
    </ligand>
</feature>
<organism evidence="6 7">
    <name type="scientific">Ferrithrix thermotolerans DSM 19514</name>
    <dbReference type="NCBI Taxonomy" id="1121881"/>
    <lineage>
        <taxon>Bacteria</taxon>
        <taxon>Bacillati</taxon>
        <taxon>Actinomycetota</taxon>
        <taxon>Acidimicrobiia</taxon>
        <taxon>Acidimicrobiales</taxon>
        <taxon>Acidimicrobiaceae</taxon>
        <taxon>Ferrithrix</taxon>
    </lineage>
</organism>
<evidence type="ECO:0000313" key="6">
    <source>
        <dbReference type="EMBL" id="SHE96261.1"/>
    </source>
</evidence>
<dbReference type="PANTHER" id="PTHR11085:SF10">
    <property type="entry name" value="NAD-DEPENDENT PROTEIN DEACYLASE SIRTUIN-5, MITOCHONDRIAL-RELATED"/>
    <property type="match status" value="1"/>
</dbReference>
<protein>
    <recommendedName>
        <fullName evidence="1">protein acetyllysine N-acetyltransferase</fullName>
        <ecNumber evidence="1">2.3.1.286</ecNumber>
    </recommendedName>
</protein>
<dbReference type="InterPro" id="IPR026590">
    <property type="entry name" value="Ssirtuin_cat_dom"/>
</dbReference>
<accession>A0A1M4XS19</accession>
<dbReference type="Gene3D" id="3.40.50.1220">
    <property type="entry name" value="TPP-binding domain"/>
    <property type="match status" value="1"/>
</dbReference>
<dbReference type="InterPro" id="IPR050134">
    <property type="entry name" value="NAD-dep_sirtuin_deacylases"/>
</dbReference>
<gene>
    <name evidence="6" type="ORF">SAMN02745225_02116</name>
</gene>
<name>A0A1M4XS19_9ACTN</name>
<dbReference type="Proteomes" id="UP000184295">
    <property type="component" value="Unassembled WGS sequence"/>
</dbReference>
<feature type="binding site" evidence="4">
    <location>
        <position position="161"/>
    </location>
    <ligand>
        <name>Zn(2+)</name>
        <dbReference type="ChEBI" id="CHEBI:29105"/>
    </ligand>
</feature>
<dbReference type="AlphaFoldDB" id="A0A1M4XS19"/>
<dbReference type="SUPFAM" id="SSF52467">
    <property type="entry name" value="DHS-like NAD/FAD-binding domain"/>
    <property type="match status" value="1"/>
</dbReference>
<dbReference type="Gene3D" id="2.20.28.200">
    <property type="match status" value="1"/>
</dbReference>
<dbReference type="PROSITE" id="PS50305">
    <property type="entry name" value="SIRTUIN"/>
    <property type="match status" value="1"/>
</dbReference>
<evidence type="ECO:0000256" key="1">
    <source>
        <dbReference type="ARBA" id="ARBA00012928"/>
    </source>
</evidence>
<feature type="domain" description="Deacetylase sirtuin-type" evidence="5">
    <location>
        <begin position="1"/>
        <end position="262"/>
    </location>
</feature>
<dbReference type="GO" id="GO:0070403">
    <property type="term" value="F:NAD+ binding"/>
    <property type="evidence" value="ECO:0007669"/>
    <property type="project" value="InterPro"/>
</dbReference>
<dbReference type="PANTHER" id="PTHR11085">
    <property type="entry name" value="NAD-DEPENDENT PROTEIN DEACYLASE SIRTUIN-5, MITOCHONDRIAL-RELATED"/>
    <property type="match status" value="1"/>
</dbReference>
<keyword evidence="7" id="KW-1185">Reference proteome</keyword>
<dbReference type="InterPro" id="IPR029035">
    <property type="entry name" value="DHS-like_NAD/FAD-binding_dom"/>
</dbReference>
<evidence type="ECO:0000256" key="3">
    <source>
        <dbReference type="ARBA" id="ARBA00023027"/>
    </source>
</evidence>
<dbReference type="GO" id="GO:0017136">
    <property type="term" value="F:histone deacetylase activity, NAD-dependent"/>
    <property type="evidence" value="ECO:0007669"/>
    <property type="project" value="TreeGrafter"/>
</dbReference>
<feature type="active site" description="Proton acceptor" evidence="4">
    <location>
        <position position="119"/>
    </location>
</feature>
<dbReference type="CDD" id="cd01407">
    <property type="entry name" value="SIR2-fam"/>
    <property type="match status" value="1"/>
</dbReference>
<dbReference type="GO" id="GO:0046872">
    <property type="term" value="F:metal ion binding"/>
    <property type="evidence" value="ECO:0007669"/>
    <property type="project" value="UniProtKB-KW"/>
</dbReference>
<keyword evidence="4" id="KW-0862">Zinc</keyword>
<keyword evidence="4" id="KW-0479">Metal-binding</keyword>
<proteinExistence type="predicted"/>
<evidence type="ECO:0000256" key="2">
    <source>
        <dbReference type="ARBA" id="ARBA00022679"/>
    </source>
</evidence>
<keyword evidence="3" id="KW-0520">NAD</keyword>
<feature type="binding site" evidence="4">
    <location>
        <position position="130"/>
    </location>
    <ligand>
        <name>Zn(2+)</name>
        <dbReference type="ChEBI" id="CHEBI:29105"/>
    </ligand>
</feature>
<evidence type="ECO:0000259" key="5">
    <source>
        <dbReference type="PROSITE" id="PS50305"/>
    </source>
</evidence>
<feature type="binding site" evidence="4">
    <location>
        <position position="127"/>
    </location>
    <ligand>
        <name>Zn(2+)</name>
        <dbReference type="ChEBI" id="CHEBI:29105"/>
    </ligand>
</feature>
<dbReference type="InterPro" id="IPR003000">
    <property type="entry name" value="Sirtuin"/>
</dbReference>
<evidence type="ECO:0000256" key="4">
    <source>
        <dbReference type="PROSITE-ProRule" id="PRU00236"/>
    </source>
</evidence>
<sequence length="262" mass="28877">MLERFLEVFSNSKVVAVCGAGLSTASGIPDYRGENGVWVKDPRALAGAHIKNYLADVEIRKNAWRDRLSSPYRGARPNIAHYALDVLVQQGLLDLIVTQNVDGLQRMAGTASKKIVEIHGNINSSLCLSCGHTEPMENTLIRVEEGEEDPRCLIEVDGSICGGVIKSTAISFGQKIDPELIRNVQYSLERCDLILVLGSSLTVNPVASIVVKWVRMGKELGIVNLQPTRYDHLAQYLFHEDVGEILCLLADTLVEFPKVRSH</sequence>
<keyword evidence="2" id="KW-0808">Transferase</keyword>
<dbReference type="EC" id="2.3.1.286" evidence="1"/>